<reference evidence="1 2" key="2">
    <citation type="journal article" date="2013" name="Genome Announc.">
        <title>Draft Genome Sequences of Porphyromonas crevioricanis JCM 15906T and Porphyromonas cansulci JCM 13913T Isolated from a Canine Oral Cavity.</title>
        <authorList>
            <person name="Sakamoto M."/>
            <person name="Tanaka N."/>
            <person name="Shiwa Y."/>
            <person name="Yoshikawa H."/>
            <person name="Ohkuma M."/>
        </authorList>
    </citation>
    <scope>NUCLEOTIDE SEQUENCE [LARGE SCALE GENOMIC DNA]</scope>
    <source>
        <strain evidence="1 2">JCM 15906</strain>
    </source>
</reference>
<sequence length="44" mass="4952">MLNSLYMNSTMYPTASRIHRMFVQRRAGLKRNISAGLSLTLPPG</sequence>
<proteinExistence type="predicted"/>
<name>T1CHM5_9PORP</name>
<protein>
    <submittedName>
        <fullName evidence="1">Uncharacterized protein</fullName>
    </submittedName>
</protein>
<dbReference type="Proteomes" id="UP000018031">
    <property type="component" value="Unassembled WGS sequence"/>
</dbReference>
<organism evidence="1 2">
    <name type="scientific">Porphyromonas crevioricanis JCM 15906</name>
    <dbReference type="NCBI Taxonomy" id="1305617"/>
    <lineage>
        <taxon>Bacteria</taxon>
        <taxon>Pseudomonadati</taxon>
        <taxon>Bacteroidota</taxon>
        <taxon>Bacteroidia</taxon>
        <taxon>Bacteroidales</taxon>
        <taxon>Porphyromonadaceae</taxon>
        <taxon>Porphyromonas</taxon>
    </lineage>
</organism>
<evidence type="ECO:0000313" key="1">
    <source>
        <dbReference type="EMBL" id="GAD05436.1"/>
    </source>
</evidence>
<gene>
    <name evidence="1" type="ORF">PORCRE_1138</name>
</gene>
<accession>T1CHM5</accession>
<reference evidence="2" key="1">
    <citation type="journal article" date="2013" name="Genome">
        <title>Draft Genome Sequences of Porphyromonas crevioricanis JCM 15906T and Porphyromonas cansulci JCM 13913T Isolated from a Canine Oral Cavity.</title>
        <authorList>
            <person name="Sakamoto M."/>
            <person name="Tanaka N."/>
            <person name="Shiwa Y."/>
            <person name="Yoshikawa H."/>
            <person name="Ohkuma M."/>
        </authorList>
    </citation>
    <scope>NUCLEOTIDE SEQUENCE [LARGE SCALE GENOMIC DNA]</scope>
    <source>
        <strain evidence="2">JCM 15906</strain>
    </source>
</reference>
<comment type="caution">
    <text evidence="1">The sequence shown here is derived from an EMBL/GenBank/DDBJ whole genome shotgun (WGS) entry which is preliminary data.</text>
</comment>
<dbReference type="AlphaFoldDB" id="T1CHM5"/>
<evidence type="ECO:0000313" key="2">
    <source>
        <dbReference type="Proteomes" id="UP000018031"/>
    </source>
</evidence>
<dbReference type="EMBL" id="BAOU01000030">
    <property type="protein sequence ID" value="GAD05436.1"/>
    <property type="molecule type" value="Genomic_DNA"/>
</dbReference>